<keyword evidence="3 4" id="KW-0687">Ribonucleoprotein</keyword>
<dbReference type="SUPFAM" id="SSF55315">
    <property type="entry name" value="L30e-like"/>
    <property type="match status" value="1"/>
</dbReference>
<sequence length="114" mass="12868">MLATEMDLDSAVQQVLKNAVKCRGICRGLNQCTKLIEQRGVVLCFLADNCNEKAYTTLIEALCNEHGIPLVKVPDNKSLESGLGYASMTKREKLERLFRRHALWSLISVKNRMD</sequence>
<evidence type="ECO:0000256" key="2">
    <source>
        <dbReference type="ARBA" id="ARBA00022980"/>
    </source>
</evidence>
<reference evidence="6" key="2">
    <citation type="submission" date="2009-03" db="EMBL/GenBank/DDBJ databases">
        <authorList>
            <person name="Gang L."/>
        </authorList>
    </citation>
    <scope>NUCLEOTIDE SEQUENCE</scope>
    <source>
        <strain evidence="6">Anhui</strain>
    </source>
</reference>
<dbReference type="Gene3D" id="3.30.1330.30">
    <property type="match status" value="1"/>
</dbReference>
<dbReference type="GO" id="GO:1990904">
    <property type="term" value="C:ribonucleoprotein complex"/>
    <property type="evidence" value="ECO:0007669"/>
    <property type="project" value="UniProtKB-KW"/>
</dbReference>
<proteinExistence type="evidence at transcript level"/>
<dbReference type="GO" id="GO:0005840">
    <property type="term" value="C:ribosome"/>
    <property type="evidence" value="ECO:0007669"/>
    <property type="project" value="UniProtKB-KW"/>
</dbReference>
<dbReference type="PRINTS" id="PR00972">
    <property type="entry name" value="RIBSOMALS12E"/>
</dbReference>
<dbReference type="PANTHER" id="PTHR11843">
    <property type="entry name" value="40S RIBOSOMAL PROTEIN S12"/>
    <property type="match status" value="1"/>
</dbReference>
<protein>
    <recommendedName>
        <fullName evidence="4">40S ribosomal protein S12</fullName>
    </recommendedName>
</protein>
<evidence type="ECO:0000256" key="1">
    <source>
        <dbReference type="ARBA" id="ARBA00005824"/>
    </source>
</evidence>
<evidence type="ECO:0000256" key="4">
    <source>
        <dbReference type="RuleBase" id="RU000670"/>
    </source>
</evidence>
<dbReference type="GO" id="GO:0006412">
    <property type="term" value="P:translation"/>
    <property type="evidence" value="ECO:0007669"/>
    <property type="project" value="InterPro"/>
</dbReference>
<evidence type="ECO:0000259" key="5">
    <source>
        <dbReference type="Pfam" id="PF01248"/>
    </source>
</evidence>
<name>C1LGH2_SCHJA</name>
<dbReference type="InterPro" id="IPR004038">
    <property type="entry name" value="Ribosomal_eL8/eL30/eS12/Gad45"/>
</dbReference>
<dbReference type="EMBL" id="FN318071">
    <property type="protein sequence ID" value="CAX73800.1"/>
    <property type="molecule type" value="mRNA"/>
</dbReference>
<feature type="domain" description="Ribosomal protein eL8/eL30/eS12/Gadd45" evidence="5">
    <location>
        <begin position="11"/>
        <end position="79"/>
    </location>
</feature>
<comment type="similarity">
    <text evidence="1 4">Belongs to the eukaryotic ribosomal protein eS12 family.</text>
</comment>
<dbReference type="InterPro" id="IPR000530">
    <property type="entry name" value="Ribosomal_eS12"/>
</dbReference>
<dbReference type="Pfam" id="PF01248">
    <property type="entry name" value="Ribosomal_L7Ae"/>
    <property type="match status" value="1"/>
</dbReference>
<dbReference type="AlphaFoldDB" id="C1LGH2"/>
<dbReference type="InterPro" id="IPR029064">
    <property type="entry name" value="Ribosomal_eL30-like_sf"/>
</dbReference>
<dbReference type="GO" id="GO:0003735">
    <property type="term" value="F:structural constituent of ribosome"/>
    <property type="evidence" value="ECO:0007669"/>
    <property type="project" value="InterPro"/>
</dbReference>
<reference evidence="6" key="1">
    <citation type="journal article" date="2009" name="Nature">
        <title>The Schistosoma japonicum genome reveals features of host-parasite interplay.</title>
        <authorList>
            <person name="Liu F."/>
            <person name="Zhou Y."/>
            <person name="Wang Z.Q."/>
            <person name="Lu G."/>
            <person name="Zheng H."/>
            <person name="Brindley P.J."/>
            <person name="McManus D.P."/>
            <person name="Blair D."/>
            <person name="Zhang Q.H."/>
            <person name="Zhong Y."/>
            <person name="Wang S."/>
            <person name="Han Z.G."/>
            <person name="Chen Z."/>
        </authorList>
    </citation>
    <scope>NUCLEOTIDE SEQUENCE</scope>
    <source>
        <strain evidence="6">Anhui</strain>
    </source>
</reference>
<evidence type="ECO:0000313" key="6">
    <source>
        <dbReference type="EMBL" id="CAX73800.1"/>
    </source>
</evidence>
<organism evidence="6">
    <name type="scientific">Schistosoma japonicum</name>
    <name type="common">Blood fluke</name>
    <dbReference type="NCBI Taxonomy" id="6182"/>
    <lineage>
        <taxon>Eukaryota</taxon>
        <taxon>Metazoa</taxon>
        <taxon>Spiralia</taxon>
        <taxon>Lophotrochozoa</taxon>
        <taxon>Platyhelminthes</taxon>
        <taxon>Trematoda</taxon>
        <taxon>Digenea</taxon>
        <taxon>Strigeidida</taxon>
        <taxon>Schistosomatoidea</taxon>
        <taxon>Schistosomatidae</taxon>
        <taxon>Schistosoma</taxon>
    </lineage>
</organism>
<evidence type="ECO:0000256" key="3">
    <source>
        <dbReference type="ARBA" id="ARBA00023274"/>
    </source>
</evidence>
<accession>C1LGH2</accession>
<keyword evidence="2 4" id="KW-0689">Ribosomal protein</keyword>